<dbReference type="InterPro" id="IPR008979">
    <property type="entry name" value="Galactose-bd-like_sf"/>
</dbReference>
<dbReference type="Gene3D" id="2.60.120.260">
    <property type="entry name" value="Galactose-binding domain-like"/>
    <property type="match status" value="1"/>
</dbReference>
<accession>A0ABS2TKX6</accession>
<dbReference type="RefSeq" id="WP_205355031.1">
    <property type="nucleotide sequence ID" value="NZ_JADKYB010000001.1"/>
</dbReference>
<dbReference type="SMART" id="SM00939">
    <property type="entry name" value="PepX_C"/>
    <property type="match status" value="1"/>
</dbReference>
<dbReference type="InterPro" id="IPR000383">
    <property type="entry name" value="Xaa-Pro-like_dom"/>
</dbReference>
<keyword evidence="4" id="KW-1185">Reference proteome</keyword>
<dbReference type="Pfam" id="PF08530">
    <property type="entry name" value="PepX_C"/>
    <property type="match status" value="1"/>
</dbReference>
<keyword evidence="1 3" id="KW-0378">Hydrolase</keyword>
<dbReference type="GO" id="GO:0016787">
    <property type="term" value="F:hydrolase activity"/>
    <property type="evidence" value="ECO:0007669"/>
    <property type="project" value="UniProtKB-KW"/>
</dbReference>
<dbReference type="InterPro" id="IPR029058">
    <property type="entry name" value="AB_hydrolase_fold"/>
</dbReference>
<dbReference type="EMBL" id="JADKYB010000001">
    <property type="protein sequence ID" value="MBM9503156.1"/>
    <property type="molecule type" value="Genomic_DNA"/>
</dbReference>
<evidence type="ECO:0000256" key="1">
    <source>
        <dbReference type="ARBA" id="ARBA00022801"/>
    </source>
</evidence>
<evidence type="ECO:0000313" key="4">
    <source>
        <dbReference type="Proteomes" id="UP000749040"/>
    </source>
</evidence>
<name>A0ABS2TKX6_9ACTN</name>
<organism evidence="3 4">
    <name type="scientific">Actinacidiphila acididurans</name>
    <dbReference type="NCBI Taxonomy" id="2784346"/>
    <lineage>
        <taxon>Bacteria</taxon>
        <taxon>Bacillati</taxon>
        <taxon>Actinomycetota</taxon>
        <taxon>Actinomycetes</taxon>
        <taxon>Kitasatosporales</taxon>
        <taxon>Streptomycetaceae</taxon>
        <taxon>Actinacidiphila</taxon>
    </lineage>
</organism>
<evidence type="ECO:0000313" key="3">
    <source>
        <dbReference type="EMBL" id="MBM9503156.1"/>
    </source>
</evidence>
<dbReference type="SUPFAM" id="SSF53474">
    <property type="entry name" value="alpha/beta-Hydrolases"/>
    <property type="match status" value="1"/>
</dbReference>
<dbReference type="Pfam" id="PF02129">
    <property type="entry name" value="Peptidase_S15"/>
    <property type="match status" value="1"/>
</dbReference>
<evidence type="ECO:0000259" key="2">
    <source>
        <dbReference type="SMART" id="SM00939"/>
    </source>
</evidence>
<protein>
    <submittedName>
        <fullName evidence="3">CocE/NonD family hydrolase</fullName>
    </submittedName>
</protein>
<sequence length="444" mass="48775">MEQRPGRAERHLHFSINAWQVAALNPPHLAAVCVWEGAADWYRDVIYHGGIHTTFETVWYGSIVGGTQYGLGTPAARNPITGQPVCGDETLSPEELAANRVDLVGDDRAHPLLDDYHRGRTPDWSRIKVPLLSAGNWGGLGLHLRGNTRGFELAGSAEKWLAMHDETHFSLFYAEYGVDLQKRFLGHFLKGENTGWDKQPRVHLRTRHADGRVGERTSTDWPLPETQWTKLYLDAADGSMGTVPTAVRASASYAGKQGRIGFDYVCPENLELAGPVAAKLYIESSTPDTDLFLVLRAFAPDGAEVTFLGANDPHVPISQGWLRASHRAIDPEQSRPFLPVHPHDRVEPLAPGRVYEVDVEILPTSLNLPAGYRLTLDVQAHDYVCPSALAQARAHPSLRAAFTGSGPFLHNDPADRPDEIYAGTVTLHSGPGYSSHLILPVIPE</sequence>
<dbReference type="NCBIfam" id="TIGR00976">
    <property type="entry name" value="CocE_NonD"/>
    <property type="match status" value="1"/>
</dbReference>
<proteinExistence type="predicted"/>
<dbReference type="InterPro" id="IPR005674">
    <property type="entry name" value="CocE/Ser_esterase"/>
</dbReference>
<gene>
    <name evidence="3" type="ORF">ITX44_01160</name>
</gene>
<feature type="domain" description="Xaa-Pro dipeptidyl-peptidase C-terminal" evidence="2">
    <location>
        <begin position="182"/>
        <end position="438"/>
    </location>
</feature>
<reference evidence="3 4" key="1">
    <citation type="submission" date="2021-01" db="EMBL/GenBank/DDBJ databases">
        <title>Streptomyces acididurans sp. nov., isolated from a peat swamp forest soil.</title>
        <authorList>
            <person name="Chantavorakit T."/>
            <person name="Duangmal K."/>
        </authorList>
    </citation>
    <scope>NUCLEOTIDE SEQUENCE [LARGE SCALE GENOMIC DNA]</scope>
    <source>
        <strain evidence="3 4">KK5PA1</strain>
    </source>
</reference>
<dbReference type="Proteomes" id="UP000749040">
    <property type="component" value="Unassembled WGS sequence"/>
</dbReference>
<dbReference type="SUPFAM" id="SSF49785">
    <property type="entry name" value="Galactose-binding domain-like"/>
    <property type="match status" value="1"/>
</dbReference>
<dbReference type="Gene3D" id="3.40.50.1820">
    <property type="entry name" value="alpha/beta hydrolase"/>
    <property type="match status" value="2"/>
</dbReference>
<comment type="caution">
    <text evidence="3">The sequence shown here is derived from an EMBL/GenBank/DDBJ whole genome shotgun (WGS) entry which is preliminary data.</text>
</comment>
<dbReference type="InterPro" id="IPR013736">
    <property type="entry name" value="Xaa-Pro_dipept_C"/>
</dbReference>